<feature type="compositionally biased region" description="Basic residues" evidence="1">
    <location>
        <begin position="228"/>
        <end position="237"/>
    </location>
</feature>
<feature type="compositionally biased region" description="Gly residues" evidence="1">
    <location>
        <begin position="241"/>
        <end position="250"/>
    </location>
</feature>
<sequence>MALGLGAGGYEEDDRLARLLPAFGQQVARGGDWPRPGDSVLIKDPHRTDWDGCAAHNSPHFLILAAGERVLVSHKNLDGFLFGTVEGAASMPERSGWFGGRGCSAAVEVVLPVPLGPHRPTPALPEGIPPCWADGMEPAEPSEASQGGGSRPSGGDSLEAVVAEYCRSNNVDGSAASALMELEPDLQRILLTRTGNLSNCRNPSAVLLTRIDRVKAGQPMNPGGPARGRSRSPRRAAHGLGSPGSCGGGLASSAQVEEGPGGYRDGAWTTG</sequence>
<feature type="region of interest" description="Disordered" evidence="1">
    <location>
        <begin position="213"/>
        <end position="271"/>
    </location>
</feature>
<evidence type="ECO:0000313" key="2">
    <source>
        <dbReference type="EMBL" id="CAK0873744.1"/>
    </source>
</evidence>
<dbReference type="Proteomes" id="UP001189429">
    <property type="component" value="Unassembled WGS sequence"/>
</dbReference>
<protein>
    <submittedName>
        <fullName evidence="2">Uncharacterized protein</fullName>
    </submittedName>
</protein>
<proteinExistence type="predicted"/>
<evidence type="ECO:0000256" key="1">
    <source>
        <dbReference type="SAM" id="MobiDB-lite"/>
    </source>
</evidence>
<feature type="region of interest" description="Disordered" evidence="1">
    <location>
        <begin position="134"/>
        <end position="156"/>
    </location>
</feature>
<accession>A0ABN9VKE0</accession>
<keyword evidence="3" id="KW-1185">Reference proteome</keyword>
<gene>
    <name evidence="2" type="ORF">PCOR1329_LOCUS58855</name>
</gene>
<reference evidence="2" key="1">
    <citation type="submission" date="2023-10" db="EMBL/GenBank/DDBJ databases">
        <authorList>
            <person name="Chen Y."/>
            <person name="Shah S."/>
            <person name="Dougan E. K."/>
            <person name="Thang M."/>
            <person name="Chan C."/>
        </authorList>
    </citation>
    <scope>NUCLEOTIDE SEQUENCE [LARGE SCALE GENOMIC DNA]</scope>
</reference>
<comment type="caution">
    <text evidence="2">The sequence shown here is derived from an EMBL/GenBank/DDBJ whole genome shotgun (WGS) entry which is preliminary data.</text>
</comment>
<evidence type="ECO:0000313" key="3">
    <source>
        <dbReference type="Proteomes" id="UP001189429"/>
    </source>
</evidence>
<name>A0ABN9VKE0_9DINO</name>
<dbReference type="EMBL" id="CAUYUJ010017315">
    <property type="protein sequence ID" value="CAK0873744.1"/>
    <property type="molecule type" value="Genomic_DNA"/>
</dbReference>
<organism evidence="2 3">
    <name type="scientific">Prorocentrum cordatum</name>
    <dbReference type="NCBI Taxonomy" id="2364126"/>
    <lineage>
        <taxon>Eukaryota</taxon>
        <taxon>Sar</taxon>
        <taxon>Alveolata</taxon>
        <taxon>Dinophyceae</taxon>
        <taxon>Prorocentrales</taxon>
        <taxon>Prorocentraceae</taxon>
        <taxon>Prorocentrum</taxon>
    </lineage>
</organism>